<evidence type="ECO:0000313" key="2">
    <source>
        <dbReference type="Proteomes" id="UP001148662"/>
    </source>
</evidence>
<evidence type="ECO:0000313" key="1">
    <source>
        <dbReference type="EMBL" id="KAJ3550776.1"/>
    </source>
</evidence>
<sequence length="260" mass="29261">MPPVDKFKSWEYTPPPVKFTLFAQLVLAVILGTLYFVAEFGTKLSALRYQIDVQTFLHAMILFTLLLILVILRLPEQRDPEWEIPETLLWLSLPLQVAISCLFVSNSVSLGLYIAYLVTLKGANAFPEPHTLDNAGVTYSVLLLTILTWLLTASLLLAVWAPDFYDASTCVARQPGSHAPKDKSGGFGKKIEAGWLKRPLPVKIVDIKKNPDPRLFDKSLHEKGQVQWWDQLSQAEAAQYTARPHANPFEDPRFETVSLD</sequence>
<protein>
    <submittedName>
        <fullName evidence="1">Uncharacterized protein</fullName>
    </submittedName>
</protein>
<dbReference type="EMBL" id="JANHOG010000884">
    <property type="protein sequence ID" value="KAJ3550776.1"/>
    <property type="molecule type" value="Genomic_DNA"/>
</dbReference>
<reference evidence="1" key="1">
    <citation type="submission" date="2022-07" db="EMBL/GenBank/DDBJ databases">
        <title>Genome Sequence of Phlebia brevispora.</title>
        <authorList>
            <person name="Buettner E."/>
        </authorList>
    </citation>
    <scope>NUCLEOTIDE SEQUENCE</scope>
    <source>
        <strain evidence="1">MPL23</strain>
    </source>
</reference>
<name>A0ACC1T1I1_9APHY</name>
<gene>
    <name evidence="1" type="ORF">NM688_g5000</name>
</gene>
<keyword evidence="2" id="KW-1185">Reference proteome</keyword>
<accession>A0ACC1T1I1</accession>
<dbReference type="Proteomes" id="UP001148662">
    <property type="component" value="Unassembled WGS sequence"/>
</dbReference>
<comment type="caution">
    <text evidence="1">The sequence shown here is derived from an EMBL/GenBank/DDBJ whole genome shotgun (WGS) entry which is preliminary data.</text>
</comment>
<organism evidence="1 2">
    <name type="scientific">Phlebia brevispora</name>
    <dbReference type="NCBI Taxonomy" id="194682"/>
    <lineage>
        <taxon>Eukaryota</taxon>
        <taxon>Fungi</taxon>
        <taxon>Dikarya</taxon>
        <taxon>Basidiomycota</taxon>
        <taxon>Agaricomycotina</taxon>
        <taxon>Agaricomycetes</taxon>
        <taxon>Polyporales</taxon>
        <taxon>Meruliaceae</taxon>
        <taxon>Phlebia</taxon>
    </lineage>
</organism>
<proteinExistence type="predicted"/>